<comment type="caution">
    <text evidence="3">The sequence shown here is derived from an EMBL/GenBank/DDBJ whole genome shotgun (WGS) entry which is preliminary data.</text>
</comment>
<keyword evidence="4" id="KW-1185">Reference proteome</keyword>
<dbReference type="Proteomes" id="UP001305779">
    <property type="component" value="Unassembled WGS sequence"/>
</dbReference>
<dbReference type="InterPro" id="IPR016039">
    <property type="entry name" value="Thiolase-like"/>
</dbReference>
<dbReference type="CDD" id="cd00833">
    <property type="entry name" value="PKS"/>
    <property type="match status" value="1"/>
</dbReference>
<evidence type="ECO:0000259" key="2">
    <source>
        <dbReference type="PROSITE" id="PS52004"/>
    </source>
</evidence>
<dbReference type="InterPro" id="IPR020841">
    <property type="entry name" value="PKS_Beta-ketoAc_synthase_dom"/>
</dbReference>
<dbReference type="EMBL" id="JAXOVC010000007">
    <property type="protein sequence ID" value="KAK4498762.1"/>
    <property type="molecule type" value="Genomic_DNA"/>
</dbReference>
<dbReference type="InterPro" id="IPR050091">
    <property type="entry name" value="PKS_NRPS_Biosynth_Enz"/>
</dbReference>
<dbReference type="Gene3D" id="3.40.47.10">
    <property type="match status" value="1"/>
</dbReference>
<evidence type="ECO:0000313" key="4">
    <source>
        <dbReference type="Proteomes" id="UP001305779"/>
    </source>
</evidence>
<dbReference type="PANTHER" id="PTHR43775">
    <property type="entry name" value="FATTY ACID SYNTHASE"/>
    <property type="match status" value="1"/>
</dbReference>
<dbReference type="SUPFAM" id="SSF53901">
    <property type="entry name" value="Thiolase-like"/>
    <property type="match status" value="1"/>
</dbReference>
<organism evidence="3 4">
    <name type="scientific">Zasmidium cellare</name>
    <name type="common">Wine cellar mold</name>
    <name type="synonym">Racodium cellare</name>
    <dbReference type="NCBI Taxonomy" id="395010"/>
    <lineage>
        <taxon>Eukaryota</taxon>
        <taxon>Fungi</taxon>
        <taxon>Dikarya</taxon>
        <taxon>Ascomycota</taxon>
        <taxon>Pezizomycotina</taxon>
        <taxon>Dothideomycetes</taxon>
        <taxon>Dothideomycetidae</taxon>
        <taxon>Mycosphaerellales</taxon>
        <taxon>Mycosphaerellaceae</taxon>
        <taxon>Zasmidium</taxon>
    </lineage>
</organism>
<dbReference type="SMART" id="SM00825">
    <property type="entry name" value="PKS_KS"/>
    <property type="match status" value="1"/>
</dbReference>
<protein>
    <recommendedName>
        <fullName evidence="2">Ketosynthase family 3 (KS3) domain-containing protein</fullName>
    </recommendedName>
</protein>
<evidence type="ECO:0000256" key="1">
    <source>
        <dbReference type="SAM" id="MobiDB-lite"/>
    </source>
</evidence>
<dbReference type="Pfam" id="PF00109">
    <property type="entry name" value="ketoacyl-synt"/>
    <property type="match status" value="1"/>
</dbReference>
<name>A0ABR0EBA7_ZASCE</name>
<feature type="region of interest" description="Disordered" evidence="1">
    <location>
        <begin position="1"/>
        <end position="30"/>
    </location>
</feature>
<accession>A0ABR0EBA7</accession>
<proteinExistence type="predicted"/>
<sequence length="238" mass="26620">MAIRQHKNQLSMTVNRPLPNGTAVSPTNHDPPKPIAICGMACRLPSGISSPRQLWDFLQAGGDARSKVPASRYNVEAFYDPSGKPGTTKTEHGYFLDDDLTKIDTSTLSMPRKELEKLDPQQRLMLKVARECVEDAGEVAWEGKEVGCYIGNLGEDWLEMLAHDTQSFGIYRLTGQGDFSLSNRISYEMNLRGPRSVMSQPKVRLRFSNLTLYQYDRTDRMFGLNGGIARSLCGSRAR</sequence>
<evidence type="ECO:0000313" key="3">
    <source>
        <dbReference type="EMBL" id="KAK4498762.1"/>
    </source>
</evidence>
<dbReference type="PANTHER" id="PTHR43775:SF28">
    <property type="entry name" value="SYNTHASE, PUTATIVE-RELATED"/>
    <property type="match status" value="1"/>
</dbReference>
<dbReference type="InterPro" id="IPR014030">
    <property type="entry name" value="Ketoacyl_synth_N"/>
</dbReference>
<reference evidence="3 4" key="1">
    <citation type="journal article" date="2023" name="G3 (Bethesda)">
        <title>A chromosome-level genome assembly of Zasmidium syzygii isolated from banana leaves.</title>
        <authorList>
            <person name="van Westerhoven A.C."/>
            <person name="Mehrabi R."/>
            <person name="Talebi R."/>
            <person name="Steentjes M.B.F."/>
            <person name="Corcolon B."/>
            <person name="Chong P.A."/>
            <person name="Kema G.H.J."/>
            <person name="Seidl M.F."/>
        </authorList>
    </citation>
    <scope>NUCLEOTIDE SEQUENCE [LARGE SCALE GENOMIC DNA]</scope>
    <source>
        <strain evidence="3 4">P124</strain>
    </source>
</reference>
<gene>
    <name evidence="3" type="ORF">PRZ48_009272</name>
</gene>
<dbReference type="PROSITE" id="PS52004">
    <property type="entry name" value="KS3_2"/>
    <property type="match status" value="1"/>
</dbReference>
<feature type="domain" description="Ketosynthase family 3 (KS3)" evidence="2">
    <location>
        <begin position="32"/>
        <end position="238"/>
    </location>
</feature>